<keyword evidence="14" id="KW-0829">Tyrosine-protein kinase</keyword>
<dbReference type="GO" id="GO:0005524">
    <property type="term" value="F:ATP binding"/>
    <property type="evidence" value="ECO:0007669"/>
    <property type="project" value="UniProtKB-KW"/>
</dbReference>
<evidence type="ECO:0000259" key="19">
    <source>
        <dbReference type="Pfam" id="PF13614"/>
    </source>
</evidence>
<keyword evidence="8 17" id="KW-0812">Transmembrane</keyword>
<dbReference type="CDD" id="cd05387">
    <property type="entry name" value="BY-kinase"/>
    <property type="match status" value="1"/>
</dbReference>
<evidence type="ECO:0000256" key="9">
    <source>
        <dbReference type="ARBA" id="ARBA00022741"/>
    </source>
</evidence>
<dbReference type="InterPro" id="IPR050445">
    <property type="entry name" value="Bact_polysacc_biosynth/exp"/>
</dbReference>
<evidence type="ECO:0000256" key="5">
    <source>
        <dbReference type="ARBA" id="ARBA00022475"/>
    </source>
</evidence>
<proteinExistence type="inferred from homology"/>
<evidence type="ECO:0000313" key="21">
    <source>
        <dbReference type="EMBL" id="GAP35633.1"/>
    </source>
</evidence>
<comment type="similarity">
    <text evidence="2">Belongs to the CpsD/CapB family.</text>
</comment>
<dbReference type="AlphaFoldDB" id="A0A0K8NZ21"/>
<feature type="domain" description="Tyrosine-protein kinase G-rich" evidence="20">
    <location>
        <begin position="408"/>
        <end position="477"/>
    </location>
</feature>
<dbReference type="GO" id="GO:0005886">
    <property type="term" value="C:plasma membrane"/>
    <property type="evidence" value="ECO:0007669"/>
    <property type="project" value="UniProtKB-SubCell"/>
</dbReference>
<keyword evidence="5" id="KW-1003">Cell membrane</keyword>
<evidence type="ECO:0000256" key="10">
    <source>
        <dbReference type="ARBA" id="ARBA00022777"/>
    </source>
</evidence>
<dbReference type="InterPro" id="IPR005702">
    <property type="entry name" value="Wzc-like_C"/>
</dbReference>
<reference evidence="21 22" key="2">
    <citation type="journal article" date="2016" name="Science">
        <title>A bacterium that degrades and assimilates poly(ethylene terephthalate).</title>
        <authorList>
            <person name="Yoshida S."/>
            <person name="Hiraga K."/>
            <person name="Takehana T."/>
            <person name="Taniguchi I."/>
            <person name="Yamaji H."/>
            <person name="Maeda Y."/>
            <person name="Toyohara K."/>
            <person name="Miyamoto K."/>
            <person name="Kimura Y."/>
            <person name="Oda K."/>
        </authorList>
    </citation>
    <scope>NUCLEOTIDE SEQUENCE [LARGE SCALE GENOMIC DNA]</scope>
    <source>
        <strain evidence="22">NBRC 110686 / TISTR 2288 / 201-F6</strain>
    </source>
</reference>
<keyword evidence="11" id="KW-0067">ATP-binding</keyword>
<dbReference type="Proteomes" id="UP000037660">
    <property type="component" value="Unassembled WGS sequence"/>
</dbReference>
<protein>
    <recommendedName>
        <fullName evidence="4">non-specific protein-tyrosine kinase</fullName>
        <ecNumber evidence="4">2.7.10.2</ecNumber>
    </recommendedName>
</protein>
<dbReference type="InterPro" id="IPR032807">
    <property type="entry name" value="GNVR"/>
</dbReference>
<evidence type="ECO:0000256" key="7">
    <source>
        <dbReference type="ARBA" id="ARBA00022679"/>
    </source>
</evidence>
<evidence type="ECO:0000256" key="8">
    <source>
        <dbReference type="ARBA" id="ARBA00022692"/>
    </source>
</evidence>
<feature type="domain" description="Polysaccharide chain length determinant N-terminal" evidence="18">
    <location>
        <begin position="33"/>
        <end position="122"/>
    </location>
</feature>
<dbReference type="EMBL" id="BBYR01000026">
    <property type="protein sequence ID" value="GAP35633.1"/>
    <property type="molecule type" value="Genomic_DNA"/>
</dbReference>
<comment type="similarity">
    <text evidence="3">Belongs to the etk/wzc family.</text>
</comment>
<dbReference type="EC" id="2.7.10.2" evidence="4"/>
<organism evidence="21 22">
    <name type="scientific">Piscinibacter sakaiensis</name>
    <name type="common">Ideonella sakaiensis</name>
    <dbReference type="NCBI Taxonomy" id="1547922"/>
    <lineage>
        <taxon>Bacteria</taxon>
        <taxon>Pseudomonadati</taxon>
        <taxon>Pseudomonadota</taxon>
        <taxon>Betaproteobacteria</taxon>
        <taxon>Burkholderiales</taxon>
        <taxon>Sphaerotilaceae</taxon>
        <taxon>Piscinibacter</taxon>
    </lineage>
</organism>
<comment type="catalytic activity">
    <reaction evidence="15">
        <text>L-tyrosyl-[protein] + ATP = O-phospho-L-tyrosyl-[protein] + ADP + H(+)</text>
        <dbReference type="Rhea" id="RHEA:10596"/>
        <dbReference type="Rhea" id="RHEA-COMP:10136"/>
        <dbReference type="Rhea" id="RHEA-COMP:20101"/>
        <dbReference type="ChEBI" id="CHEBI:15378"/>
        <dbReference type="ChEBI" id="CHEBI:30616"/>
        <dbReference type="ChEBI" id="CHEBI:46858"/>
        <dbReference type="ChEBI" id="CHEBI:61978"/>
        <dbReference type="ChEBI" id="CHEBI:456216"/>
        <dbReference type="EC" id="2.7.10.2"/>
    </reaction>
</comment>
<dbReference type="Pfam" id="PF13614">
    <property type="entry name" value="AAA_31"/>
    <property type="match status" value="1"/>
</dbReference>
<feature type="coiled-coil region" evidence="16">
    <location>
        <begin position="225"/>
        <end position="252"/>
    </location>
</feature>
<dbReference type="InterPro" id="IPR025669">
    <property type="entry name" value="AAA_dom"/>
</dbReference>
<keyword evidence="7 21" id="KW-0808">Transferase</keyword>
<evidence type="ECO:0000256" key="17">
    <source>
        <dbReference type="SAM" id="Phobius"/>
    </source>
</evidence>
<evidence type="ECO:0000313" key="22">
    <source>
        <dbReference type="Proteomes" id="UP000037660"/>
    </source>
</evidence>
<dbReference type="Pfam" id="PF02706">
    <property type="entry name" value="Wzz"/>
    <property type="match status" value="1"/>
</dbReference>
<evidence type="ECO:0000256" key="14">
    <source>
        <dbReference type="ARBA" id="ARBA00023137"/>
    </source>
</evidence>
<evidence type="ECO:0000256" key="3">
    <source>
        <dbReference type="ARBA" id="ARBA00008883"/>
    </source>
</evidence>
<evidence type="ECO:0000259" key="20">
    <source>
        <dbReference type="Pfam" id="PF13807"/>
    </source>
</evidence>
<evidence type="ECO:0000256" key="6">
    <source>
        <dbReference type="ARBA" id="ARBA00022519"/>
    </source>
</evidence>
<dbReference type="GO" id="GO:0004715">
    <property type="term" value="F:non-membrane spanning protein tyrosine kinase activity"/>
    <property type="evidence" value="ECO:0007669"/>
    <property type="project" value="UniProtKB-EC"/>
</dbReference>
<dbReference type="InterPro" id="IPR003856">
    <property type="entry name" value="LPS_length_determ_N"/>
</dbReference>
<accession>A0A0K8NZ21</accession>
<evidence type="ECO:0000256" key="1">
    <source>
        <dbReference type="ARBA" id="ARBA00004429"/>
    </source>
</evidence>
<evidence type="ECO:0000256" key="12">
    <source>
        <dbReference type="ARBA" id="ARBA00022989"/>
    </source>
</evidence>
<name>A0A0K8NZ21_PISS1</name>
<comment type="caution">
    <text evidence="21">The sequence shown here is derived from an EMBL/GenBank/DDBJ whole genome shotgun (WGS) entry which is preliminary data.</text>
</comment>
<feature type="transmembrane region" description="Helical" evidence="17">
    <location>
        <begin position="459"/>
        <end position="478"/>
    </location>
</feature>
<dbReference type="InterPro" id="IPR027417">
    <property type="entry name" value="P-loop_NTPase"/>
</dbReference>
<sequence length="746" mass="81928">MNMQATPGAVIQAASPAPPPFLSLKDALSDEQRLELVEYWRSITKRKWVILLLGIAVAIAAGAVAFSLPAVFRSTATVLIEPDKNKVVKIDEVYGGIGTGREYFQTQVEIIKSRDVALKTIEGLKLWEVPEFDPRKDKDDWKAKLKQAIGLTEPEVEWTDEKLARETLGKFNEALDVAPVRLSNLVKVSFESQDPALAARVVSTVAEIYVNNDRESRFKLTQQANQWLQDRVVALRQKLDASERALQAYREGQGLVNLGGSAQAIDSQQIANITQQLVQARVRRAENEGVYKEVLAIRNAKRDDYSSVAAVMRHPAVVEAKKQEAIAQQKVSELSQRYGFEHPRMVAATAELNAASQSVATQADAVATSLMRDYEISRATERQLEGELANSRGSVVAVNRKEAQLGVLERAAQADRQLYELFIGRAKETSASNDLQTQVARVVDPPVLGGKVRPKEMQIIAVAFALGLFGGVLLSLLLDKLDNTLKGQEDAESRLKQPLLTSLPILKGSDRKQVMRLAADRPDSMFAEGIRTARTSVMLSSIDSPKKIILVTSSVPGEGKTVVSTNLALAHATTRRTLLIDADMRRPAVARGLALPPGLKGLSDLTSGDATLDDCIHVLEDSHLHVISSGATPPNPTELLLSQRFKDTLRTLQERYDIILIDSPPVELVSDALVLAPLVTGTIYVVKAMDTPYQLARKGLVRLQRSHGTLLGVVLNYVDFKKAQKYYGQYSAYGQYGYGGYGYKLK</sequence>
<evidence type="ECO:0000256" key="15">
    <source>
        <dbReference type="ARBA" id="ARBA00051245"/>
    </source>
</evidence>
<dbReference type="PANTHER" id="PTHR32309:SF13">
    <property type="entry name" value="FERRIC ENTEROBACTIN TRANSPORT PROTEIN FEPE"/>
    <property type="match status" value="1"/>
</dbReference>
<keyword evidence="10 21" id="KW-0418">Kinase</keyword>
<comment type="subcellular location">
    <subcellularLocation>
        <location evidence="1">Cell inner membrane</location>
        <topology evidence="1">Multi-pass membrane protein</topology>
    </subcellularLocation>
</comment>
<dbReference type="NCBIfam" id="TIGR01007">
    <property type="entry name" value="eps_fam"/>
    <property type="match status" value="1"/>
</dbReference>
<keyword evidence="9" id="KW-0547">Nucleotide-binding</keyword>
<gene>
    <name evidence="21" type="ORF">ISF6_1406</name>
</gene>
<dbReference type="SUPFAM" id="SSF52540">
    <property type="entry name" value="P-loop containing nucleoside triphosphate hydrolases"/>
    <property type="match status" value="1"/>
</dbReference>
<evidence type="ECO:0000256" key="13">
    <source>
        <dbReference type="ARBA" id="ARBA00023136"/>
    </source>
</evidence>
<keyword evidence="12 17" id="KW-1133">Transmembrane helix</keyword>
<feature type="transmembrane region" description="Helical" evidence="17">
    <location>
        <begin position="48"/>
        <end position="72"/>
    </location>
</feature>
<feature type="domain" description="AAA" evidence="19">
    <location>
        <begin position="547"/>
        <end position="667"/>
    </location>
</feature>
<evidence type="ECO:0000256" key="2">
    <source>
        <dbReference type="ARBA" id="ARBA00007316"/>
    </source>
</evidence>
<evidence type="ECO:0000256" key="16">
    <source>
        <dbReference type="SAM" id="Coils"/>
    </source>
</evidence>
<keyword evidence="6" id="KW-0997">Cell inner membrane</keyword>
<evidence type="ECO:0000259" key="18">
    <source>
        <dbReference type="Pfam" id="PF02706"/>
    </source>
</evidence>
<dbReference type="PANTHER" id="PTHR32309">
    <property type="entry name" value="TYROSINE-PROTEIN KINASE"/>
    <property type="match status" value="1"/>
</dbReference>
<dbReference type="Pfam" id="PF13807">
    <property type="entry name" value="GNVR"/>
    <property type="match status" value="1"/>
</dbReference>
<keyword evidence="22" id="KW-1185">Reference proteome</keyword>
<keyword evidence="16" id="KW-0175">Coiled coil</keyword>
<dbReference type="STRING" id="1547922.ISF6_1406"/>
<reference evidence="22" key="1">
    <citation type="submission" date="2015-07" db="EMBL/GenBank/DDBJ databases">
        <title>Discovery of a poly(ethylene terephthalate assimilation.</title>
        <authorList>
            <person name="Yoshida S."/>
            <person name="Hiraga K."/>
            <person name="Takehana T."/>
            <person name="Taniguchi I."/>
            <person name="Yamaji H."/>
            <person name="Maeda Y."/>
            <person name="Toyohara K."/>
            <person name="Miyamoto K."/>
            <person name="Kimura Y."/>
            <person name="Oda K."/>
        </authorList>
    </citation>
    <scope>NUCLEOTIDE SEQUENCE [LARGE SCALE GENOMIC DNA]</scope>
    <source>
        <strain evidence="22">NBRC 110686 / TISTR 2288 / 201-F6</strain>
    </source>
</reference>
<keyword evidence="13 17" id="KW-0472">Membrane</keyword>
<dbReference type="Gene3D" id="3.40.50.300">
    <property type="entry name" value="P-loop containing nucleotide triphosphate hydrolases"/>
    <property type="match status" value="1"/>
</dbReference>
<evidence type="ECO:0000256" key="11">
    <source>
        <dbReference type="ARBA" id="ARBA00022840"/>
    </source>
</evidence>
<evidence type="ECO:0000256" key="4">
    <source>
        <dbReference type="ARBA" id="ARBA00011903"/>
    </source>
</evidence>